<comment type="caution">
    <text evidence="2">The sequence shown here is derived from an EMBL/GenBank/DDBJ whole genome shotgun (WGS) entry which is preliminary data.</text>
</comment>
<protein>
    <submittedName>
        <fullName evidence="2">Uncharacterized protein</fullName>
    </submittedName>
</protein>
<dbReference type="EMBL" id="BAAAQN010000004">
    <property type="protein sequence ID" value="GAA2015988.1"/>
    <property type="molecule type" value="Genomic_DNA"/>
</dbReference>
<reference evidence="3" key="1">
    <citation type="journal article" date="2019" name="Int. J. Syst. Evol. Microbiol.">
        <title>The Global Catalogue of Microorganisms (GCM) 10K type strain sequencing project: providing services to taxonomists for standard genome sequencing and annotation.</title>
        <authorList>
            <consortium name="The Broad Institute Genomics Platform"/>
            <consortium name="The Broad Institute Genome Sequencing Center for Infectious Disease"/>
            <person name="Wu L."/>
            <person name="Ma J."/>
        </authorList>
    </citation>
    <scope>NUCLEOTIDE SEQUENCE [LARGE SCALE GENOMIC DNA]</scope>
    <source>
        <strain evidence="3">JCM 16014</strain>
    </source>
</reference>
<evidence type="ECO:0000313" key="3">
    <source>
        <dbReference type="Proteomes" id="UP001500751"/>
    </source>
</evidence>
<name>A0ABP5F6Y5_9ACTN</name>
<dbReference type="Proteomes" id="UP001500751">
    <property type="component" value="Unassembled WGS sequence"/>
</dbReference>
<feature type="region of interest" description="Disordered" evidence="1">
    <location>
        <begin position="1"/>
        <end position="26"/>
    </location>
</feature>
<proteinExistence type="predicted"/>
<gene>
    <name evidence="2" type="ORF">GCM10009839_09240</name>
</gene>
<accession>A0ABP5F6Y5</accession>
<keyword evidence="3" id="KW-1185">Reference proteome</keyword>
<organism evidence="2 3">
    <name type="scientific">Catenulispora yoronensis</name>
    <dbReference type="NCBI Taxonomy" id="450799"/>
    <lineage>
        <taxon>Bacteria</taxon>
        <taxon>Bacillati</taxon>
        <taxon>Actinomycetota</taxon>
        <taxon>Actinomycetes</taxon>
        <taxon>Catenulisporales</taxon>
        <taxon>Catenulisporaceae</taxon>
        <taxon>Catenulispora</taxon>
    </lineage>
</organism>
<sequence length="113" mass="11768">MAAVGIAPWPPTQITGRNVIDPEPRDVLDEDGELAESGVSGELGEPGELGLLGPPEECAEPDGELCAVGVAFTDPESLHPATVTAIAMAPTTATVAPRTERATSRPYMHLRPK</sequence>
<evidence type="ECO:0000313" key="2">
    <source>
        <dbReference type="EMBL" id="GAA2015988.1"/>
    </source>
</evidence>
<feature type="region of interest" description="Disordered" evidence="1">
    <location>
        <begin position="31"/>
        <end position="50"/>
    </location>
</feature>
<evidence type="ECO:0000256" key="1">
    <source>
        <dbReference type="SAM" id="MobiDB-lite"/>
    </source>
</evidence>